<dbReference type="InterPro" id="IPR012796">
    <property type="entry name" value="Lysidine-tRNA-synth_C"/>
</dbReference>
<dbReference type="SMART" id="SM00977">
    <property type="entry name" value="TilS_C"/>
    <property type="match status" value="1"/>
</dbReference>
<dbReference type="GO" id="GO:0005737">
    <property type="term" value="C:cytoplasm"/>
    <property type="evidence" value="ECO:0007669"/>
    <property type="project" value="UniProtKB-SubCell"/>
</dbReference>
<dbReference type="GO" id="GO:0005524">
    <property type="term" value="F:ATP binding"/>
    <property type="evidence" value="ECO:0007669"/>
    <property type="project" value="UniProtKB-UniRule"/>
</dbReference>
<dbReference type="HAMAP" id="MF_01161">
    <property type="entry name" value="tRNA_Ile_lys_synt"/>
    <property type="match status" value="1"/>
</dbReference>
<dbReference type="AlphaFoldDB" id="A0A7C6A9F3"/>
<evidence type="ECO:0000256" key="7">
    <source>
        <dbReference type="ARBA" id="ARBA00048539"/>
    </source>
</evidence>
<evidence type="ECO:0000256" key="2">
    <source>
        <dbReference type="ARBA" id="ARBA00022490"/>
    </source>
</evidence>
<dbReference type="Pfam" id="PF11734">
    <property type="entry name" value="TilS_C"/>
    <property type="match status" value="1"/>
</dbReference>
<name>A0A7C6A9F3_UNCW3</name>
<dbReference type="GO" id="GO:0032267">
    <property type="term" value="F:tRNA(Ile)-lysidine synthase activity"/>
    <property type="evidence" value="ECO:0007669"/>
    <property type="project" value="UniProtKB-EC"/>
</dbReference>
<evidence type="ECO:0000256" key="6">
    <source>
        <dbReference type="ARBA" id="ARBA00022840"/>
    </source>
</evidence>
<dbReference type="InterPro" id="IPR014729">
    <property type="entry name" value="Rossmann-like_a/b/a_fold"/>
</dbReference>
<gene>
    <name evidence="8 10" type="primary">tilS</name>
    <name evidence="10" type="ORF">ENW73_03845</name>
</gene>
<comment type="domain">
    <text evidence="8">The N-terminal region contains the highly conserved SGGXDS motif, predicted to be a P-loop motif involved in ATP binding.</text>
</comment>
<sequence length="464" mass="53845">MVGQDSLINRVKKTIKKYALLKPKSRILIGVSGGPDSICLLHILNQLKDEYKLQLFAFHLNHQLRGKESDEDEKFVKQFCQKLKIPCQIKRAKVRKYAKQKKLSLEQAAREVRYQLLEQTRKRLRCDGIALGHNANDNAETVILNLVRGTGLTGLCGIPPIRDRIIRPLLEIERDEIMQYLINNKLTYRVDKTNRNPKIPRNFIRTKIIPQLKKLNPRLIETISKLSNILRQEDSYLNGLTDNVIEQIRKERSKPGITLDNKLFLSYNLALRRRVLKSLLPTLGYDKIEQILKMSEEKTVGTIQLTKDLFARQEYDRIYLGKKVPIPINQAIPIPIGKSSLIKDMGIEIEVKLKSKIDLNSVKVDKNTEVFDYSELAPPFYLRYRRPGDRFIPFGGQEKKLKEVLIDDKIPRRVRLCLPLFCDTKGILWILGGRRSARAPITPKTKRFLLVRIKQWKDQTPRTV</sequence>
<evidence type="ECO:0000313" key="10">
    <source>
        <dbReference type="EMBL" id="HHS51989.1"/>
    </source>
</evidence>
<dbReference type="SUPFAM" id="SSF52402">
    <property type="entry name" value="Adenine nucleotide alpha hydrolases-like"/>
    <property type="match status" value="1"/>
</dbReference>
<dbReference type="SUPFAM" id="SSF82829">
    <property type="entry name" value="MesJ substrate recognition domain-like"/>
    <property type="match status" value="1"/>
</dbReference>
<dbReference type="Gene3D" id="3.40.50.620">
    <property type="entry name" value="HUPs"/>
    <property type="match status" value="1"/>
</dbReference>
<dbReference type="NCBIfam" id="TIGR02433">
    <property type="entry name" value="lysidine_TilS_C"/>
    <property type="match status" value="1"/>
</dbReference>
<protein>
    <recommendedName>
        <fullName evidence="8">tRNA(Ile)-lysidine synthase</fullName>
        <ecNumber evidence="8">6.3.4.19</ecNumber>
    </recommendedName>
    <alternativeName>
        <fullName evidence="8">tRNA(Ile)-2-lysyl-cytidine synthase</fullName>
    </alternativeName>
    <alternativeName>
        <fullName evidence="8">tRNA(Ile)-lysidine synthetase</fullName>
    </alternativeName>
</protein>
<keyword evidence="3 8" id="KW-0436">Ligase</keyword>
<reference evidence="10" key="1">
    <citation type="journal article" date="2020" name="mSystems">
        <title>Genome- and Community-Level Interaction Insights into Carbon Utilization and Element Cycling Functions of Hydrothermarchaeota in Hydrothermal Sediment.</title>
        <authorList>
            <person name="Zhou Z."/>
            <person name="Liu Y."/>
            <person name="Xu W."/>
            <person name="Pan J."/>
            <person name="Luo Z.H."/>
            <person name="Li M."/>
        </authorList>
    </citation>
    <scope>NUCLEOTIDE SEQUENCE [LARGE SCALE GENOMIC DNA]</scope>
    <source>
        <strain evidence="10">SpSt-876</strain>
    </source>
</reference>
<dbReference type="GO" id="GO:0006400">
    <property type="term" value="P:tRNA modification"/>
    <property type="evidence" value="ECO:0007669"/>
    <property type="project" value="UniProtKB-UniRule"/>
</dbReference>
<comment type="catalytic activity">
    <reaction evidence="7 8">
        <text>cytidine(34) in tRNA(Ile2) + L-lysine + ATP = lysidine(34) in tRNA(Ile2) + AMP + diphosphate + H(+)</text>
        <dbReference type="Rhea" id="RHEA:43744"/>
        <dbReference type="Rhea" id="RHEA-COMP:10625"/>
        <dbReference type="Rhea" id="RHEA-COMP:10670"/>
        <dbReference type="ChEBI" id="CHEBI:15378"/>
        <dbReference type="ChEBI" id="CHEBI:30616"/>
        <dbReference type="ChEBI" id="CHEBI:32551"/>
        <dbReference type="ChEBI" id="CHEBI:33019"/>
        <dbReference type="ChEBI" id="CHEBI:82748"/>
        <dbReference type="ChEBI" id="CHEBI:83665"/>
        <dbReference type="ChEBI" id="CHEBI:456215"/>
        <dbReference type="EC" id="6.3.4.19"/>
    </reaction>
</comment>
<evidence type="ECO:0000259" key="9">
    <source>
        <dbReference type="SMART" id="SM00977"/>
    </source>
</evidence>
<dbReference type="EC" id="6.3.4.19" evidence="8"/>
<dbReference type="PANTHER" id="PTHR43033">
    <property type="entry name" value="TRNA(ILE)-LYSIDINE SYNTHASE-RELATED"/>
    <property type="match status" value="1"/>
</dbReference>
<dbReference type="CDD" id="cd01992">
    <property type="entry name" value="TilS_N"/>
    <property type="match status" value="1"/>
</dbReference>
<comment type="caution">
    <text evidence="10">The sequence shown here is derived from an EMBL/GenBank/DDBJ whole genome shotgun (WGS) entry which is preliminary data.</text>
</comment>
<dbReference type="InterPro" id="IPR011063">
    <property type="entry name" value="TilS/TtcA_N"/>
</dbReference>
<dbReference type="InterPro" id="IPR020825">
    <property type="entry name" value="Phe-tRNA_synthase-like_B3/B4"/>
</dbReference>
<proteinExistence type="inferred from homology"/>
<dbReference type="Pfam" id="PF01171">
    <property type="entry name" value="ATP_bind_3"/>
    <property type="match status" value="1"/>
</dbReference>
<evidence type="ECO:0000256" key="4">
    <source>
        <dbReference type="ARBA" id="ARBA00022694"/>
    </source>
</evidence>
<dbReference type="SUPFAM" id="SSF56037">
    <property type="entry name" value="PheT/TilS domain"/>
    <property type="match status" value="1"/>
</dbReference>
<keyword evidence="5 8" id="KW-0547">Nucleotide-binding</keyword>
<organism evidence="10">
    <name type="scientific">candidate division WOR-3 bacterium</name>
    <dbReference type="NCBI Taxonomy" id="2052148"/>
    <lineage>
        <taxon>Bacteria</taxon>
        <taxon>Bacteria division WOR-3</taxon>
    </lineage>
</organism>
<feature type="binding site" evidence="8">
    <location>
        <begin position="32"/>
        <end position="37"/>
    </location>
    <ligand>
        <name>ATP</name>
        <dbReference type="ChEBI" id="CHEBI:30616"/>
    </ligand>
</feature>
<evidence type="ECO:0000256" key="1">
    <source>
        <dbReference type="ARBA" id="ARBA00004496"/>
    </source>
</evidence>
<evidence type="ECO:0000256" key="5">
    <source>
        <dbReference type="ARBA" id="ARBA00022741"/>
    </source>
</evidence>
<feature type="domain" description="Lysidine-tRNA(Ile) synthetase C-terminal" evidence="9">
    <location>
        <begin position="380"/>
        <end position="451"/>
    </location>
</feature>
<evidence type="ECO:0000256" key="3">
    <source>
        <dbReference type="ARBA" id="ARBA00022598"/>
    </source>
</evidence>
<accession>A0A7C6A9F3</accession>
<dbReference type="InterPro" id="IPR012795">
    <property type="entry name" value="tRNA_Ile_lys_synt_N"/>
</dbReference>
<dbReference type="PANTHER" id="PTHR43033:SF1">
    <property type="entry name" value="TRNA(ILE)-LYSIDINE SYNTHASE-RELATED"/>
    <property type="match status" value="1"/>
</dbReference>
<dbReference type="InterPro" id="IPR012094">
    <property type="entry name" value="tRNA_Ile_lys_synt"/>
</dbReference>
<dbReference type="Gene3D" id="1.20.59.20">
    <property type="match status" value="1"/>
</dbReference>
<keyword evidence="4 8" id="KW-0819">tRNA processing</keyword>
<keyword evidence="2 8" id="KW-0963">Cytoplasm</keyword>
<evidence type="ECO:0000256" key="8">
    <source>
        <dbReference type="HAMAP-Rule" id="MF_01161"/>
    </source>
</evidence>
<keyword evidence="6 8" id="KW-0067">ATP-binding</keyword>
<comment type="function">
    <text evidence="8">Ligates lysine onto the cytidine present at position 34 of the AUA codon-specific tRNA(Ile) that contains the anticodon CAU, in an ATP-dependent manner. Cytidine is converted to lysidine, thus changing the amino acid specificity of the tRNA from methionine to isoleucine.</text>
</comment>
<comment type="similarity">
    <text evidence="8">Belongs to the tRNA(Ile)-lysidine synthase family.</text>
</comment>
<dbReference type="NCBIfam" id="TIGR02432">
    <property type="entry name" value="lysidine_TilS_N"/>
    <property type="match status" value="1"/>
</dbReference>
<dbReference type="EMBL" id="DTLI01000099">
    <property type="protein sequence ID" value="HHS51989.1"/>
    <property type="molecule type" value="Genomic_DNA"/>
</dbReference>
<comment type="subcellular location">
    <subcellularLocation>
        <location evidence="1 8">Cytoplasm</location>
    </subcellularLocation>
</comment>
<dbReference type="Gene3D" id="3.50.40.10">
    <property type="entry name" value="Phenylalanyl-trna Synthetase, Chain B, domain 3"/>
    <property type="match status" value="1"/>
</dbReference>